<evidence type="ECO:0000256" key="1">
    <source>
        <dbReference type="ARBA" id="ARBA00007865"/>
    </source>
</evidence>
<keyword evidence="3" id="KW-1185">Reference proteome</keyword>
<dbReference type="EMBL" id="MPGH01000232">
    <property type="protein sequence ID" value="OLN82140.1"/>
    <property type="molecule type" value="Genomic_DNA"/>
</dbReference>
<evidence type="ECO:0008006" key="4">
    <source>
        <dbReference type="Google" id="ProtNLM"/>
    </source>
</evidence>
<dbReference type="InterPro" id="IPR007325">
    <property type="entry name" value="KFase/CYL"/>
</dbReference>
<sequence length="337" mass="37691">MKRLNQLSNHLPPQKQKDAATAIALNENGIPPFDALPLGENDPRFSAWGLYGDGDELGTLNRLTDARVAAAAQSEIKTGARISLNWSLKAQSSPFFSRPPFRHRVLQIPQGSGFGNDEIWTFNTQSSSQWDGLRHFGYQKEQKFYNGVTMNDVHAEGSTINGIQAWEKHGVVGRGILVDYHTWRLENNILYDPFARDPIPVADLKACLKTQGTEVKFGDILLTRTGFTATHAAKSPSELERFRAASPQVFGGVAQSEEALRWIWENFSAVAGDQPAFECWPRRDPAYWLHEALLSGWGMPIGELFDLEALADKCRRENRWSFFFVSEPCNVPGGVAR</sequence>
<comment type="caution">
    <text evidence="2">The sequence shown here is derived from an EMBL/GenBank/DDBJ whole genome shotgun (WGS) entry which is preliminary data.</text>
</comment>
<gene>
    <name evidence="2" type="ORF">CCHL11_07662</name>
</gene>
<name>A0A1Q8RCL8_9PEZI</name>
<evidence type="ECO:0000313" key="3">
    <source>
        <dbReference type="Proteomes" id="UP000186583"/>
    </source>
</evidence>
<dbReference type="SUPFAM" id="SSF102198">
    <property type="entry name" value="Putative cyclase"/>
    <property type="match status" value="1"/>
</dbReference>
<dbReference type="GO" id="GO:0004061">
    <property type="term" value="F:arylformamidase activity"/>
    <property type="evidence" value="ECO:0007669"/>
    <property type="project" value="InterPro"/>
</dbReference>
<dbReference type="GO" id="GO:0019441">
    <property type="term" value="P:L-tryptophan catabolic process to kynurenine"/>
    <property type="evidence" value="ECO:0007669"/>
    <property type="project" value="InterPro"/>
</dbReference>
<accession>A0A1Q8RCL8</accession>
<proteinExistence type="inferred from homology"/>
<dbReference type="InterPro" id="IPR037175">
    <property type="entry name" value="KFase_sf"/>
</dbReference>
<organism evidence="2 3">
    <name type="scientific">Colletotrichum chlorophyti</name>
    <dbReference type="NCBI Taxonomy" id="708187"/>
    <lineage>
        <taxon>Eukaryota</taxon>
        <taxon>Fungi</taxon>
        <taxon>Dikarya</taxon>
        <taxon>Ascomycota</taxon>
        <taxon>Pezizomycotina</taxon>
        <taxon>Sordariomycetes</taxon>
        <taxon>Hypocreomycetidae</taxon>
        <taxon>Glomerellales</taxon>
        <taxon>Glomerellaceae</taxon>
        <taxon>Colletotrichum</taxon>
    </lineage>
</organism>
<dbReference type="Proteomes" id="UP000186583">
    <property type="component" value="Unassembled WGS sequence"/>
</dbReference>
<reference evidence="2 3" key="1">
    <citation type="submission" date="2016-11" db="EMBL/GenBank/DDBJ databases">
        <title>Draft Genome Assembly of Colletotrichum chlorophyti a pathogen of herbaceous plants.</title>
        <authorList>
            <person name="Gan P."/>
            <person name="Narusaka M."/>
            <person name="Tsushima A."/>
            <person name="Narusaka Y."/>
            <person name="Takano Y."/>
            <person name="Shirasu K."/>
        </authorList>
    </citation>
    <scope>NUCLEOTIDE SEQUENCE [LARGE SCALE GENOMIC DNA]</scope>
    <source>
        <strain evidence="2 3">NTL11</strain>
    </source>
</reference>
<comment type="similarity">
    <text evidence="1">Belongs to the Cyclase 1 superfamily.</text>
</comment>
<dbReference type="Gene3D" id="3.50.30.50">
    <property type="entry name" value="Putative cyclase"/>
    <property type="match status" value="1"/>
</dbReference>
<dbReference type="PANTHER" id="PTHR34861">
    <property type="match status" value="1"/>
</dbReference>
<evidence type="ECO:0000313" key="2">
    <source>
        <dbReference type="EMBL" id="OLN82140.1"/>
    </source>
</evidence>
<dbReference type="AlphaFoldDB" id="A0A1Q8RCL8"/>
<protein>
    <recommendedName>
        <fullName evidence="4">Cyclase</fullName>
    </recommendedName>
</protein>
<dbReference type="PANTHER" id="PTHR34861:SF11">
    <property type="entry name" value="CYCLASE"/>
    <property type="match status" value="1"/>
</dbReference>
<dbReference type="Pfam" id="PF04199">
    <property type="entry name" value="Cyclase"/>
    <property type="match status" value="1"/>
</dbReference>
<dbReference type="STRING" id="708187.A0A1Q8RCL8"/>
<dbReference type="OrthoDB" id="5396at2759"/>